<accession>A0ABP0Y1Y9</accession>
<dbReference type="Proteomes" id="UP001642487">
    <property type="component" value="Chromosome 2"/>
</dbReference>
<dbReference type="SMART" id="SM00320">
    <property type="entry name" value="WD40"/>
    <property type="match status" value="1"/>
</dbReference>
<evidence type="ECO:0000313" key="5">
    <source>
        <dbReference type="Proteomes" id="UP001642487"/>
    </source>
</evidence>
<proteinExistence type="predicted"/>
<dbReference type="EMBL" id="OZ021736">
    <property type="protein sequence ID" value="CAK9314444.1"/>
    <property type="molecule type" value="Genomic_DNA"/>
</dbReference>
<reference evidence="4 5" key="1">
    <citation type="submission" date="2024-03" db="EMBL/GenBank/DDBJ databases">
        <authorList>
            <person name="Gkanogiannis A."/>
            <person name="Becerra Lopez-Lavalle L."/>
        </authorList>
    </citation>
    <scope>NUCLEOTIDE SEQUENCE [LARGE SCALE GENOMIC DNA]</scope>
</reference>
<dbReference type="Pfam" id="PF00400">
    <property type="entry name" value="WD40"/>
    <property type="match status" value="1"/>
</dbReference>
<keyword evidence="2" id="KW-0677">Repeat</keyword>
<dbReference type="InterPro" id="IPR015943">
    <property type="entry name" value="WD40/YVTN_repeat-like_dom_sf"/>
</dbReference>
<dbReference type="Gene3D" id="2.130.10.10">
    <property type="entry name" value="YVTN repeat-like/Quinoprotein amine dehydrogenase"/>
    <property type="match status" value="1"/>
</dbReference>
<name>A0ABP0Y1Y9_9ROSI</name>
<evidence type="ECO:0000313" key="4">
    <source>
        <dbReference type="EMBL" id="CAK9314444.1"/>
    </source>
</evidence>
<evidence type="ECO:0000256" key="1">
    <source>
        <dbReference type="ARBA" id="ARBA00022574"/>
    </source>
</evidence>
<feature type="repeat" description="WD" evidence="3">
    <location>
        <begin position="48"/>
        <end position="80"/>
    </location>
</feature>
<dbReference type="PANTHER" id="PTHR15574:SF65">
    <property type="entry name" value="TRANSDUCIN_WD40 REPEAT-LIKE SUPERFAMILY PROTEIN"/>
    <property type="match status" value="1"/>
</dbReference>
<keyword evidence="5" id="KW-1185">Reference proteome</keyword>
<sequence length="99" mass="11216">MNSYYEGMNCELAEICNREIGIARSRNFSCRFSASEIIVKQLNLEKKLNGHGGCVNAVEFNSTGDLLVSGSNDCKVILWDWARNFERFSYPSGHLDNIF</sequence>
<dbReference type="InterPro" id="IPR045151">
    <property type="entry name" value="DCAF8"/>
</dbReference>
<dbReference type="InterPro" id="IPR036322">
    <property type="entry name" value="WD40_repeat_dom_sf"/>
</dbReference>
<dbReference type="InterPro" id="IPR001680">
    <property type="entry name" value="WD40_rpt"/>
</dbReference>
<gene>
    <name evidence="4" type="ORF">CITCOLO1_LOCUS6197</name>
</gene>
<evidence type="ECO:0000256" key="3">
    <source>
        <dbReference type="PROSITE-ProRule" id="PRU00221"/>
    </source>
</evidence>
<dbReference type="SUPFAM" id="SSF50978">
    <property type="entry name" value="WD40 repeat-like"/>
    <property type="match status" value="1"/>
</dbReference>
<dbReference type="PANTHER" id="PTHR15574">
    <property type="entry name" value="WD REPEAT DOMAIN-CONTAINING FAMILY"/>
    <property type="match status" value="1"/>
</dbReference>
<evidence type="ECO:0000256" key="2">
    <source>
        <dbReference type="ARBA" id="ARBA00022737"/>
    </source>
</evidence>
<organism evidence="4 5">
    <name type="scientific">Citrullus colocynthis</name>
    <name type="common">colocynth</name>
    <dbReference type="NCBI Taxonomy" id="252529"/>
    <lineage>
        <taxon>Eukaryota</taxon>
        <taxon>Viridiplantae</taxon>
        <taxon>Streptophyta</taxon>
        <taxon>Embryophyta</taxon>
        <taxon>Tracheophyta</taxon>
        <taxon>Spermatophyta</taxon>
        <taxon>Magnoliopsida</taxon>
        <taxon>eudicotyledons</taxon>
        <taxon>Gunneridae</taxon>
        <taxon>Pentapetalae</taxon>
        <taxon>rosids</taxon>
        <taxon>fabids</taxon>
        <taxon>Cucurbitales</taxon>
        <taxon>Cucurbitaceae</taxon>
        <taxon>Benincaseae</taxon>
        <taxon>Citrullus</taxon>
    </lineage>
</organism>
<protein>
    <submittedName>
        <fullName evidence="4">Uncharacterized protein</fullName>
    </submittedName>
</protein>
<dbReference type="PROSITE" id="PS50294">
    <property type="entry name" value="WD_REPEATS_REGION"/>
    <property type="match status" value="1"/>
</dbReference>
<keyword evidence="1 3" id="KW-0853">WD repeat</keyword>
<dbReference type="PROSITE" id="PS50082">
    <property type="entry name" value="WD_REPEATS_2"/>
    <property type="match status" value="1"/>
</dbReference>